<reference evidence="10" key="1">
    <citation type="journal article" date="2021" name="BMC Genomics">
        <title>Chromosome-level genome assembly and manually-curated proteome of model necrotroph Parastagonospora nodorum Sn15 reveals a genome-wide trove of candidate effector homologs, and redundancy of virulence-related functions within an accessory chromosome.</title>
        <authorList>
            <person name="Bertazzoni S."/>
            <person name="Jones D.A.B."/>
            <person name="Phan H.T."/>
            <person name="Tan K.-C."/>
            <person name="Hane J.K."/>
        </authorList>
    </citation>
    <scope>NUCLEOTIDE SEQUENCE [LARGE SCALE GENOMIC DNA]</scope>
    <source>
        <strain evidence="10">SN15 / ATCC MYA-4574 / FGSC 10173)</strain>
    </source>
</reference>
<keyword evidence="10" id="KW-1185">Reference proteome</keyword>
<feature type="transmembrane region" description="Helical" evidence="7">
    <location>
        <begin position="236"/>
        <end position="257"/>
    </location>
</feature>
<dbReference type="SUPFAM" id="SSF103473">
    <property type="entry name" value="MFS general substrate transporter"/>
    <property type="match status" value="1"/>
</dbReference>
<dbReference type="InterPro" id="IPR020846">
    <property type="entry name" value="MFS_dom"/>
</dbReference>
<evidence type="ECO:0000256" key="3">
    <source>
        <dbReference type="ARBA" id="ARBA00022692"/>
    </source>
</evidence>
<feature type="transmembrane region" description="Helical" evidence="7">
    <location>
        <begin position="138"/>
        <end position="158"/>
    </location>
</feature>
<feature type="region of interest" description="Disordered" evidence="6">
    <location>
        <begin position="1"/>
        <end position="23"/>
    </location>
</feature>
<dbReference type="Pfam" id="PF07690">
    <property type="entry name" value="MFS_1"/>
    <property type="match status" value="1"/>
</dbReference>
<evidence type="ECO:0000256" key="6">
    <source>
        <dbReference type="SAM" id="MobiDB-lite"/>
    </source>
</evidence>
<feature type="transmembrane region" description="Helical" evidence="7">
    <location>
        <begin position="269"/>
        <end position="286"/>
    </location>
</feature>
<evidence type="ECO:0000313" key="9">
    <source>
        <dbReference type="EMBL" id="QRC97187.1"/>
    </source>
</evidence>
<evidence type="ECO:0000256" key="7">
    <source>
        <dbReference type="SAM" id="Phobius"/>
    </source>
</evidence>
<gene>
    <name evidence="9" type="ORF">JI435_139350</name>
</gene>
<evidence type="ECO:0000256" key="1">
    <source>
        <dbReference type="ARBA" id="ARBA00004141"/>
    </source>
</evidence>
<name>A0A7U2F220_PHANO</name>
<dbReference type="VEuPathDB" id="FungiDB:JI435_139350"/>
<evidence type="ECO:0000313" key="10">
    <source>
        <dbReference type="Proteomes" id="UP000663193"/>
    </source>
</evidence>
<dbReference type="EMBL" id="CP069029">
    <property type="protein sequence ID" value="QRC97187.1"/>
    <property type="molecule type" value="Genomic_DNA"/>
</dbReference>
<accession>A0A7U2F220</accession>
<dbReference type="PROSITE" id="PS50850">
    <property type="entry name" value="MFS"/>
    <property type="match status" value="1"/>
</dbReference>
<organism evidence="9 10">
    <name type="scientific">Phaeosphaeria nodorum (strain SN15 / ATCC MYA-4574 / FGSC 10173)</name>
    <name type="common">Glume blotch fungus</name>
    <name type="synonym">Parastagonospora nodorum</name>
    <dbReference type="NCBI Taxonomy" id="321614"/>
    <lineage>
        <taxon>Eukaryota</taxon>
        <taxon>Fungi</taxon>
        <taxon>Dikarya</taxon>
        <taxon>Ascomycota</taxon>
        <taxon>Pezizomycotina</taxon>
        <taxon>Dothideomycetes</taxon>
        <taxon>Pleosporomycetidae</taxon>
        <taxon>Pleosporales</taxon>
        <taxon>Pleosporineae</taxon>
        <taxon>Phaeosphaeriaceae</taxon>
        <taxon>Parastagonospora</taxon>
    </lineage>
</organism>
<feature type="transmembrane region" description="Helical" evidence="7">
    <location>
        <begin position="165"/>
        <end position="184"/>
    </location>
</feature>
<evidence type="ECO:0000256" key="2">
    <source>
        <dbReference type="ARBA" id="ARBA00022448"/>
    </source>
</evidence>
<feature type="transmembrane region" description="Helical" evidence="7">
    <location>
        <begin position="108"/>
        <end position="126"/>
    </location>
</feature>
<dbReference type="CDD" id="cd17502">
    <property type="entry name" value="MFS_Azr1_MDR_like"/>
    <property type="match status" value="1"/>
</dbReference>
<keyword evidence="5 7" id="KW-0472">Membrane</keyword>
<dbReference type="GO" id="GO:0016020">
    <property type="term" value="C:membrane"/>
    <property type="evidence" value="ECO:0007669"/>
    <property type="project" value="UniProtKB-SubCell"/>
</dbReference>
<dbReference type="InterPro" id="IPR036259">
    <property type="entry name" value="MFS_trans_sf"/>
</dbReference>
<keyword evidence="4 7" id="KW-1133">Transmembrane helix</keyword>
<feature type="compositionally biased region" description="Polar residues" evidence="6">
    <location>
        <begin position="1"/>
        <end position="19"/>
    </location>
</feature>
<feature type="domain" description="Major facilitator superfamily (MFS) profile" evidence="8">
    <location>
        <begin position="44"/>
        <end position="531"/>
    </location>
</feature>
<dbReference type="Proteomes" id="UP000663193">
    <property type="component" value="Chromosome 7"/>
</dbReference>
<sequence length="545" mass="58129">MSIGNQVHQDASPGSTSPLSEEKVLPTAETDEVEYATGLKLFLIMLTILMSTSLAAIEIGIIATAIPGITDTFHRLNDVGWYGSVTFIMASAAPMWGKVYKYLDIKYAYLASIACYLVASIVGGTARNSNAVIVGRALQGLGACGTLGGSLLVINYVASPSKRPVLIGVWMGIFMISTIIGPLIGGAFTSGVSWRWCFYINLPLGGPIIALVLLFLKMPEHIRPAPATWMEILAQLDIPGFATFLASLVCLTLALQWGGQTKPWNDGSVIATFAVWIVLSIAFFAIERAQGTKALIPFNLAKRRIIWSNALYCFILNATLFLIMFYLPIYFQSIHGQSAIISGVNNLPFLAFFALGAMTSGVVVGKTRLLQPYQLLSAVLMTVGSALFYTLEVGSSKARYIGPQIIFGFGLGLGSQVPVTAVQAFSAHEDIPSATGIMIMCQAVGGAYFLDAAQSMFANRLLHTLKTASPGIDASLVLSTGASDIRRSFAGDDLISVINAYMVGIHAVFIFAIASSALAVLLALLIPFKKLPIHVADQKDTATAS</sequence>
<evidence type="ECO:0000259" key="8">
    <source>
        <dbReference type="PROSITE" id="PS50850"/>
    </source>
</evidence>
<keyword evidence="3 7" id="KW-0812">Transmembrane</keyword>
<feature type="transmembrane region" description="Helical" evidence="7">
    <location>
        <begin position="79"/>
        <end position="96"/>
    </location>
</feature>
<feature type="transmembrane region" description="Helical" evidence="7">
    <location>
        <begin position="196"/>
        <end position="216"/>
    </location>
</feature>
<comment type="subcellular location">
    <subcellularLocation>
        <location evidence="1">Membrane</location>
        <topology evidence="1">Multi-pass membrane protein</topology>
    </subcellularLocation>
</comment>
<feature type="transmembrane region" description="Helical" evidence="7">
    <location>
        <begin position="306"/>
        <end position="327"/>
    </location>
</feature>
<dbReference type="PANTHER" id="PTHR23501:SF177">
    <property type="entry name" value="MAJOR FACILITATOR SUPERFAMILY (MFS) PROFILE DOMAIN-CONTAINING PROTEIN-RELATED"/>
    <property type="match status" value="1"/>
</dbReference>
<feature type="transmembrane region" description="Helical" evidence="7">
    <location>
        <begin position="347"/>
        <end position="365"/>
    </location>
</feature>
<dbReference type="Gene3D" id="1.20.1720.10">
    <property type="entry name" value="Multidrug resistance protein D"/>
    <property type="match status" value="1"/>
</dbReference>
<dbReference type="PANTHER" id="PTHR23501">
    <property type="entry name" value="MAJOR FACILITATOR SUPERFAMILY"/>
    <property type="match status" value="1"/>
</dbReference>
<dbReference type="InterPro" id="IPR011701">
    <property type="entry name" value="MFS"/>
</dbReference>
<feature type="transmembrane region" description="Helical" evidence="7">
    <location>
        <begin position="41"/>
        <end position="67"/>
    </location>
</feature>
<evidence type="ECO:0000256" key="4">
    <source>
        <dbReference type="ARBA" id="ARBA00022989"/>
    </source>
</evidence>
<protein>
    <recommendedName>
        <fullName evidence="8">Major facilitator superfamily (MFS) profile domain-containing protein</fullName>
    </recommendedName>
</protein>
<dbReference type="AlphaFoldDB" id="A0A7U2F220"/>
<dbReference type="OrthoDB" id="10021397at2759"/>
<feature type="transmembrane region" description="Helical" evidence="7">
    <location>
        <begin position="503"/>
        <end position="526"/>
    </location>
</feature>
<keyword evidence="2" id="KW-0813">Transport</keyword>
<dbReference type="GO" id="GO:0022857">
    <property type="term" value="F:transmembrane transporter activity"/>
    <property type="evidence" value="ECO:0007669"/>
    <property type="project" value="InterPro"/>
</dbReference>
<dbReference type="OMA" id="QVMFYLP"/>
<dbReference type="Gene3D" id="1.20.1250.20">
    <property type="entry name" value="MFS general substrate transporter like domains"/>
    <property type="match status" value="1"/>
</dbReference>
<proteinExistence type="predicted"/>
<evidence type="ECO:0000256" key="5">
    <source>
        <dbReference type="ARBA" id="ARBA00023136"/>
    </source>
</evidence>